<dbReference type="VEuPathDB" id="FungiDB:PV09_06825"/>
<proteinExistence type="predicted"/>
<sequence>MTEVLNPFQSSMLMALDNTTCQADLSTPSSFKTKMTVKEDFDASKHLIFEMPEVVMMEDIGYSKDVGISPVAVSKPFQLFSHDAVMQMRREVFDVRDNHPENMFQSNIAPCQLRGYVPKYAPFTYDAWTHPDTLAAISKVAGVDLVPWGDYEIAHINLSTKSTAQVQLELDELESKKRAHAEDEGIGGCPHEDEKPIVGWHKDSYPFVCVLMLSDCTNMIGGETAILKGNGEIERVRGPSMGCAVVLQGRYITHQALRALGATERITAVTSFRPRSSMLRDDTVLNTVRPISDLSTLYYEFSEYRLEMLVDRFQAQLKKLRTEHRAGKKTDVTQLLSFLNEQQNFIAHMTREIVPYNDVIKGLLPKEHVPDDAPSEDATPGGLSYLEGGTPSKRPRVD</sequence>
<dbReference type="PANTHER" id="PTHR41677:SF1">
    <property type="entry name" value="FE2OG DIOXYGENASE DOMAIN-CONTAINING PROTEIN"/>
    <property type="match status" value="1"/>
</dbReference>
<dbReference type="RefSeq" id="XP_016211507.1">
    <property type="nucleotide sequence ID" value="XM_016360521.1"/>
</dbReference>
<dbReference type="HOGENOM" id="CLU_045155_0_0_1"/>
<dbReference type="Proteomes" id="UP000053259">
    <property type="component" value="Unassembled WGS sequence"/>
</dbReference>
<dbReference type="OrthoDB" id="10256055at2759"/>
<name>A0A0D2A4C7_9PEZI</name>
<gene>
    <name evidence="2" type="ORF">PV09_06825</name>
</gene>
<accession>A0A0D2A4C7</accession>
<evidence type="ECO:0000313" key="3">
    <source>
        <dbReference type="Proteomes" id="UP000053259"/>
    </source>
</evidence>
<evidence type="ECO:0008006" key="4">
    <source>
        <dbReference type="Google" id="ProtNLM"/>
    </source>
</evidence>
<protein>
    <recommendedName>
        <fullName evidence="4">Fe2OG dioxygenase domain-containing protein</fullName>
    </recommendedName>
</protein>
<dbReference type="RefSeq" id="XP_016211508.1">
    <property type="nucleotide sequence ID" value="XM_016360522.1"/>
</dbReference>
<dbReference type="EMBL" id="KN847553">
    <property type="protein sequence ID" value="KIW01639.1"/>
    <property type="molecule type" value="Genomic_DNA"/>
</dbReference>
<feature type="region of interest" description="Disordered" evidence="1">
    <location>
        <begin position="367"/>
        <end position="398"/>
    </location>
</feature>
<reference evidence="2 3" key="1">
    <citation type="submission" date="2015-01" db="EMBL/GenBank/DDBJ databases">
        <title>The Genome Sequence of Ochroconis gallopava CBS43764.</title>
        <authorList>
            <consortium name="The Broad Institute Genomics Platform"/>
            <person name="Cuomo C."/>
            <person name="de Hoog S."/>
            <person name="Gorbushina A."/>
            <person name="Stielow B."/>
            <person name="Teixiera M."/>
            <person name="Abouelleil A."/>
            <person name="Chapman S.B."/>
            <person name="Priest M."/>
            <person name="Young S.K."/>
            <person name="Wortman J."/>
            <person name="Nusbaum C."/>
            <person name="Birren B."/>
        </authorList>
    </citation>
    <scope>NUCLEOTIDE SEQUENCE [LARGE SCALE GENOMIC DNA]</scope>
    <source>
        <strain evidence="2 3">CBS 43764</strain>
    </source>
</reference>
<dbReference type="STRING" id="253628.A0A0D2A4C7"/>
<dbReference type="PANTHER" id="PTHR41677">
    <property type="entry name" value="YALI0B19030P"/>
    <property type="match status" value="1"/>
</dbReference>
<evidence type="ECO:0000256" key="1">
    <source>
        <dbReference type="SAM" id="MobiDB-lite"/>
    </source>
</evidence>
<dbReference type="GeneID" id="27314798"/>
<keyword evidence="3" id="KW-1185">Reference proteome</keyword>
<dbReference type="EMBL" id="KN847553">
    <property type="protein sequence ID" value="KIW01638.1"/>
    <property type="molecule type" value="Genomic_DNA"/>
</dbReference>
<organism evidence="2 3">
    <name type="scientific">Verruconis gallopava</name>
    <dbReference type="NCBI Taxonomy" id="253628"/>
    <lineage>
        <taxon>Eukaryota</taxon>
        <taxon>Fungi</taxon>
        <taxon>Dikarya</taxon>
        <taxon>Ascomycota</taxon>
        <taxon>Pezizomycotina</taxon>
        <taxon>Dothideomycetes</taxon>
        <taxon>Pleosporomycetidae</taxon>
        <taxon>Venturiales</taxon>
        <taxon>Sympoventuriaceae</taxon>
        <taxon>Verruconis</taxon>
    </lineage>
</organism>
<evidence type="ECO:0000313" key="2">
    <source>
        <dbReference type="EMBL" id="KIW01638.1"/>
    </source>
</evidence>
<dbReference type="AlphaFoldDB" id="A0A0D2A4C7"/>